<sequence>MNKHLYLLISAIVGFLATTSLGAFPRIPEEEGARNLKAFGKTFSTLEEWQERAKRNREGILKGAGLVPLPKRSPLDVYPHSRKEMNGYSVENVRFESFPGFFVTGNLYRPLRKGGLGKFAGILCPHGHSKEGRLAEYTQARCASLARMGAVVFAYDM</sequence>
<name>A0A382MM38_9ZZZZ</name>
<accession>A0A382MM38</accession>
<dbReference type="SUPFAM" id="SSF53474">
    <property type="entry name" value="alpha/beta-Hydrolases"/>
    <property type="match status" value="1"/>
</dbReference>
<gene>
    <name evidence="1" type="ORF">METZ01_LOCUS302544</name>
</gene>
<evidence type="ECO:0000313" key="1">
    <source>
        <dbReference type="EMBL" id="SVC49690.1"/>
    </source>
</evidence>
<dbReference type="InterPro" id="IPR050261">
    <property type="entry name" value="FrsA_esterase"/>
</dbReference>
<evidence type="ECO:0008006" key="2">
    <source>
        <dbReference type="Google" id="ProtNLM"/>
    </source>
</evidence>
<dbReference type="InterPro" id="IPR029058">
    <property type="entry name" value="AB_hydrolase_fold"/>
</dbReference>
<proteinExistence type="predicted"/>
<dbReference type="PANTHER" id="PTHR22946">
    <property type="entry name" value="DIENELACTONE HYDROLASE DOMAIN-CONTAINING PROTEIN-RELATED"/>
    <property type="match status" value="1"/>
</dbReference>
<dbReference type="AlphaFoldDB" id="A0A382MM38"/>
<feature type="non-terminal residue" evidence="1">
    <location>
        <position position="157"/>
    </location>
</feature>
<organism evidence="1">
    <name type="scientific">marine metagenome</name>
    <dbReference type="NCBI Taxonomy" id="408172"/>
    <lineage>
        <taxon>unclassified sequences</taxon>
        <taxon>metagenomes</taxon>
        <taxon>ecological metagenomes</taxon>
    </lineage>
</organism>
<dbReference type="Gene3D" id="3.40.50.1820">
    <property type="entry name" value="alpha/beta hydrolase"/>
    <property type="match status" value="1"/>
</dbReference>
<protein>
    <recommendedName>
        <fullName evidence="2">Acetyl xylan esterase domain-containing protein</fullName>
    </recommendedName>
</protein>
<dbReference type="EMBL" id="UINC01094447">
    <property type="protein sequence ID" value="SVC49690.1"/>
    <property type="molecule type" value="Genomic_DNA"/>
</dbReference>
<reference evidence="1" key="1">
    <citation type="submission" date="2018-05" db="EMBL/GenBank/DDBJ databases">
        <authorList>
            <person name="Lanie J.A."/>
            <person name="Ng W.-L."/>
            <person name="Kazmierczak K.M."/>
            <person name="Andrzejewski T.M."/>
            <person name="Davidsen T.M."/>
            <person name="Wayne K.J."/>
            <person name="Tettelin H."/>
            <person name="Glass J.I."/>
            <person name="Rusch D."/>
            <person name="Podicherti R."/>
            <person name="Tsui H.-C.T."/>
            <person name="Winkler M.E."/>
        </authorList>
    </citation>
    <scope>NUCLEOTIDE SEQUENCE</scope>
</reference>
<dbReference type="PANTHER" id="PTHR22946:SF8">
    <property type="entry name" value="ACETYL XYLAN ESTERASE DOMAIN-CONTAINING PROTEIN"/>
    <property type="match status" value="1"/>
</dbReference>